<dbReference type="RefSeq" id="WP_019619458.1">
    <property type="nucleotide sequence ID" value="NZ_JBHUNE010000006.1"/>
</dbReference>
<dbReference type="EMBL" id="JBHUNE010000006">
    <property type="protein sequence ID" value="MFD2758328.1"/>
    <property type="molecule type" value="Genomic_DNA"/>
</dbReference>
<dbReference type="Proteomes" id="UP001597492">
    <property type="component" value="Unassembled WGS sequence"/>
</dbReference>
<evidence type="ECO:0000313" key="4">
    <source>
        <dbReference type="Proteomes" id="UP001597492"/>
    </source>
</evidence>
<dbReference type="InterPro" id="IPR020843">
    <property type="entry name" value="ER"/>
</dbReference>
<dbReference type="GO" id="GO:0016491">
    <property type="term" value="F:oxidoreductase activity"/>
    <property type="evidence" value="ECO:0007669"/>
    <property type="project" value="UniProtKB-KW"/>
</dbReference>
<dbReference type="Pfam" id="PF08240">
    <property type="entry name" value="ADH_N"/>
    <property type="match status" value="1"/>
</dbReference>
<dbReference type="Pfam" id="PF00107">
    <property type="entry name" value="ADH_zinc_N"/>
    <property type="match status" value="1"/>
</dbReference>
<dbReference type="Gene3D" id="3.90.180.10">
    <property type="entry name" value="Medium-chain alcohol dehydrogenases, catalytic domain"/>
    <property type="match status" value="1"/>
</dbReference>
<keyword evidence="1" id="KW-0521">NADP</keyword>
<dbReference type="PANTHER" id="PTHR44154:SF1">
    <property type="entry name" value="QUINONE OXIDOREDUCTASE"/>
    <property type="match status" value="1"/>
</dbReference>
<dbReference type="Gene3D" id="3.40.50.720">
    <property type="entry name" value="NAD(P)-binding Rossmann-like Domain"/>
    <property type="match status" value="1"/>
</dbReference>
<feature type="domain" description="Enoyl reductase (ER)" evidence="2">
    <location>
        <begin position="9"/>
        <end position="309"/>
    </location>
</feature>
<evidence type="ECO:0000259" key="2">
    <source>
        <dbReference type="SMART" id="SM00829"/>
    </source>
</evidence>
<dbReference type="InterPro" id="IPR013149">
    <property type="entry name" value="ADH-like_C"/>
</dbReference>
<keyword evidence="3" id="KW-0560">Oxidoreductase</keyword>
<dbReference type="SUPFAM" id="SSF50129">
    <property type="entry name" value="GroES-like"/>
    <property type="match status" value="1"/>
</dbReference>
<protein>
    <submittedName>
        <fullName evidence="3">NADP-dependent oxidoreductase</fullName>
        <ecNumber evidence="3">1.-.-.-</ecNumber>
    </submittedName>
</protein>
<dbReference type="InterPro" id="IPR013154">
    <property type="entry name" value="ADH-like_N"/>
</dbReference>
<dbReference type="SUPFAM" id="SSF51735">
    <property type="entry name" value="NAD(P)-binding Rossmann-fold domains"/>
    <property type="match status" value="1"/>
</dbReference>
<dbReference type="SMART" id="SM00829">
    <property type="entry name" value="PKS_ER"/>
    <property type="match status" value="1"/>
</dbReference>
<dbReference type="InterPro" id="IPR011032">
    <property type="entry name" value="GroES-like_sf"/>
</dbReference>
<proteinExistence type="predicted"/>
<name>A0ABW5UY72_9MICO</name>
<organism evidence="3 4">
    <name type="scientific">Gulosibacter faecalis</name>
    <dbReference type="NCBI Taxonomy" id="272240"/>
    <lineage>
        <taxon>Bacteria</taxon>
        <taxon>Bacillati</taxon>
        <taxon>Actinomycetota</taxon>
        <taxon>Actinomycetes</taxon>
        <taxon>Micrococcales</taxon>
        <taxon>Microbacteriaceae</taxon>
        <taxon>Gulosibacter</taxon>
    </lineage>
</organism>
<accession>A0ABW5UY72</accession>
<dbReference type="EC" id="1.-.-.-" evidence="3"/>
<evidence type="ECO:0000313" key="3">
    <source>
        <dbReference type="EMBL" id="MFD2758328.1"/>
    </source>
</evidence>
<gene>
    <name evidence="3" type="ORF">ACFSW7_08050</name>
</gene>
<reference evidence="4" key="1">
    <citation type="journal article" date="2019" name="Int. J. Syst. Evol. Microbiol.">
        <title>The Global Catalogue of Microorganisms (GCM) 10K type strain sequencing project: providing services to taxonomists for standard genome sequencing and annotation.</title>
        <authorList>
            <consortium name="The Broad Institute Genomics Platform"/>
            <consortium name="The Broad Institute Genome Sequencing Center for Infectious Disease"/>
            <person name="Wu L."/>
            <person name="Ma J."/>
        </authorList>
    </citation>
    <scope>NUCLEOTIDE SEQUENCE [LARGE SCALE GENOMIC DNA]</scope>
    <source>
        <strain evidence="4">TISTR 1514</strain>
    </source>
</reference>
<dbReference type="InterPro" id="IPR036291">
    <property type="entry name" value="NAD(P)-bd_dom_sf"/>
</dbReference>
<sequence>MTMQALALGAFDQTPALTQVATPEPATGEVRVRVHAASVNGFDLSVGKGMLQGMMEHRFPVVLGKDFAGTVDAVGEGVEDYAIGDRVFGVVTKDFLGDGSFGEYVTVPAQVGIARLPEDVDFERGGALGLAGTAALNAFDAAGIEAGQTVLVVGATGGVGQQALQLAARTGATVIATAHTEAEITVITDLGAARTVDHTADLPAQVREIAPDGVDAVLHFAGSPDTVAALVKPGGVFASTMLRSPQDVQAEGVRVESIYAHPAPETLERAAANEASGHTRVTVQEVFELAEAPAAFERFAQGTLGKIVVRIA</sequence>
<keyword evidence="4" id="KW-1185">Reference proteome</keyword>
<dbReference type="CDD" id="cd05289">
    <property type="entry name" value="MDR_like_2"/>
    <property type="match status" value="1"/>
</dbReference>
<dbReference type="InterPro" id="IPR051603">
    <property type="entry name" value="Zinc-ADH_QOR/CCCR"/>
</dbReference>
<dbReference type="PANTHER" id="PTHR44154">
    <property type="entry name" value="QUINONE OXIDOREDUCTASE"/>
    <property type="match status" value="1"/>
</dbReference>
<comment type="caution">
    <text evidence="3">The sequence shown here is derived from an EMBL/GenBank/DDBJ whole genome shotgun (WGS) entry which is preliminary data.</text>
</comment>
<evidence type="ECO:0000256" key="1">
    <source>
        <dbReference type="ARBA" id="ARBA00022857"/>
    </source>
</evidence>